<dbReference type="Gene3D" id="3.90.660.10">
    <property type="match status" value="1"/>
</dbReference>
<comment type="caution">
    <text evidence="3">The sequence shown here is derived from an EMBL/GenBank/DDBJ whole genome shotgun (WGS) entry which is preliminary data.</text>
</comment>
<dbReference type="InterPro" id="IPR036188">
    <property type="entry name" value="FAD/NAD-bd_sf"/>
</dbReference>
<dbReference type="AlphaFoldDB" id="A0A1A9MBD2"/>
<dbReference type="Proteomes" id="UP001303614">
    <property type="component" value="Unassembled WGS sequence"/>
</dbReference>
<dbReference type="SUPFAM" id="SSF51905">
    <property type="entry name" value="FAD/NAD(P)-binding domain"/>
    <property type="match status" value="1"/>
</dbReference>
<dbReference type="EMBL" id="JAYFSO010000021">
    <property type="protein sequence ID" value="MEA5125320.1"/>
    <property type="molecule type" value="Genomic_DNA"/>
</dbReference>
<dbReference type="PANTHER" id="PTHR16128:SF5">
    <property type="entry name" value="FAD_NAD(P)-BINDING OXIDOREDUCTASE FAMILY PROTEIN"/>
    <property type="match status" value="1"/>
</dbReference>
<evidence type="ECO:0000313" key="3">
    <source>
        <dbReference type="EMBL" id="OAG67462.1"/>
    </source>
</evidence>
<protein>
    <submittedName>
        <fullName evidence="2 3">FAD-dependent oxidoreductase</fullName>
    </submittedName>
</protein>
<dbReference type="STRING" id="1843580.A7D17_17590"/>
<dbReference type="RefSeq" id="WP_064509186.1">
    <property type="nucleotide sequence ID" value="NZ_JAYFSN010000020.1"/>
</dbReference>
<feature type="domain" description="Amine oxidase" evidence="1">
    <location>
        <begin position="122"/>
        <end position="335"/>
    </location>
</feature>
<dbReference type="GO" id="GO:0016491">
    <property type="term" value="F:oxidoreductase activity"/>
    <property type="evidence" value="ECO:0007669"/>
    <property type="project" value="InterPro"/>
</dbReference>
<dbReference type="PANTHER" id="PTHR16128">
    <property type="entry name" value="FAD/NAD(P)-BINDING OXIDOREDUCTASE FAMILY PROTEIN"/>
    <property type="match status" value="1"/>
</dbReference>
<accession>A0A1A9MBD2</accession>
<organism evidence="3 4">
    <name type="scientific">Xanthomonas floridensis</name>
    <dbReference type="NCBI Taxonomy" id="1843580"/>
    <lineage>
        <taxon>Bacteria</taxon>
        <taxon>Pseudomonadati</taxon>
        <taxon>Pseudomonadota</taxon>
        <taxon>Gammaproteobacteria</taxon>
        <taxon>Lysobacterales</taxon>
        <taxon>Lysobacteraceae</taxon>
        <taxon>Xanthomonas</taxon>
    </lineage>
</organism>
<dbReference type="Pfam" id="PF13450">
    <property type="entry name" value="NAD_binding_8"/>
    <property type="match status" value="1"/>
</dbReference>
<evidence type="ECO:0000313" key="5">
    <source>
        <dbReference type="Proteomes" id="UP001303614"/>
    </source>
</evidence>
<evidence type="ECO:0000313" key="4">
    <source>
        <dbReference type="Proteomes" id="UP000077659"/>
    </source>
</evidence>
<reference evidence="2 5" key="2">
    <citation type="submission" date="2023-12" db="EMBL/GenBank/DDBJ databases">
        <title>Genome sequencing of Xanthomonas floridensis.</title>
        <authorList>
            <person name="Greer S."/>
            <person name="Harrison J."/>
            <person name="Grant M."/>
            <person name="Vicente J."/>
            <person name="Studholme D."/>
        </authorList>
    </citation>
    <scope>NUCLEOTIDE SEQUENCE [LARGE SCALE GENOMIC DNA]</scope>
    <source>
        <strain evidence="2 5">WHRI 8848</strain>
    </source>
</reference>
<dbReference type="PRINTS" id="PR00419">
    <property type="entry name" value="ADXRDTASE"/>
</dbReference>
<sequence>MSVQGVDPMMPPRRPTRVAIIGAGLAGLACADVLQKTGIDVTVYEGADAVGGRMHTRTGRGWQCDDGAQYFTARDPGFAALVERWMADGVVARWPARVASWDGTTMRHSHSALARFVGTPEMAAPARALAAGLEVRTRASVHALERSSGGWVVNLGAATAAATQVVDAVLLAVPAPDAVTLLADRAPVLLRIARSAQMLPAWAAVLRFAAPIDPGYDALFVNAGPLRWVARDSSKPARAGAETWLLHATATWSLAHGDATPAQVIASLLPELAALGLPPPLACDAHHWVTASTAPPLQTGSVWDASLGLGLCGDWLAGGKVEGAWLSGTALAREVAGIAATGLEPQ</sequence>
<evidence type="ECO:0000313" key="2">
    <source>
        <dbReference type="EMBL" id="MEA5125320.1"/>
    </source>
</evidence>
<dbReference type="Pfam" id="PF01593">
    <property type="entry name" value="Amino_oxidase"/>
    <property type="match status" value="1"/>
</dbReference>
<proteinExistence type="predicted"/>
<dbReference type="InterPro" id="IPR002937">
    <property type="entry name" value="Amino_oxidase"/>
</dbReference>
<keyword evidence="5" id="KW-1185">Reference proteome</keyword>
<reference evidence="3 4" key="1">
    <citation type="submission" date="2016-05" db="EMBL/GenBank/DDBJ databases">
        <title>Pathogenic, phenotypic and molecular characterisation of Xanthomonas nasturtii sp. nov. and Xanthomonas floridensis sp. nov., new species of Xanthomonas associated with watercress production in Florida.</title>
        <authorList>
            <person name="Vicente J.G."/>
            <person name="Rothwell S."/>
            <person name="Holub E.B."/>
            <person name="Studholme D.J."/>
        </authorList>
    </citation>
    <scope>NUCLEOTIDE SEQUENCE [LARGE SCALE GENOMIC DNA]</scope>
    <source>
        <strain evidence="3 4">WHRI 8848</strain>
    </source>
</reference>
<evidence type="ECO:0000259" key="1">
    <source>
        <dbReference type="Pfam" id="PF01593"/>
    </source>
</evidence>
<gene>
    <name evidence="3" type="ORF">A7D17_17590</name>
    <name evidence="2" type="ORF">VB146_15970</name>
</gene>
<name>A0A1A9MBD2_9XANT</name>
<dbReference type="Proteomes" id="UP000077659">
    <property type="component" value="Unassembled WGS sequence"/>
</dbReference>
<dbReference type="Gene3D" id="3.50.50.60">
    <property type="entry name" value="FAD/NAD(P)-binding domain"/>
    <property type="match status" value="1"/>
</dbReference>
<dbReference type="EMBL" id="LXNG01000017">
    <property type="protein sequence ID" value="OAG67462.1"/>
    <property type="molecule type" value="Genomic_DNA"/>
</dbReference>